<reference evidence="1 2" key="1">
    <citation type="submission" date="2023-07" db="EMBL/GenBank/DDBJ databases">
        <title>Sorghum-associated microbial communities from plants grown in Nebraska, USA.</title>
        <authorList>
            <person name="Schachtman D."/>
        </authorList>
    </citation>
    <scope>NUCLEOTIDE SEQUENCE [LARGE SCALE GENOMIC DNA]</scope>
    <source>
        <strain evidence="1 2">DS1781</strain>
    </source>
</reference>
<dbReference type="Pfam" id="PF12244">
    <property type="entry name" value="DUF3606"/>
    <property type="match status" value="1"/>
</dbReference>
<evidence type="ECO:0008006" key="3">
    <source>
        <dbReference type="Google" id="ProtNLM"/>
    </source>
</evidence>
<keyword evidence="2" id="KW-1185">Reference proteome</keyword>
<dbReference type="Proteomes" id="UP001184230">
    <property type="component" value="Unassembled WGS sequence"/>
</dbReference>
<evidence type="ECO:0000313" key="2">
    <source>
        <dbReference type="Proteomes" id="UP001184230"/>
    </source>
</evidence>
<comment type="caution">
    <text evidence="1">The sequence shown here is derived from an EMBL/GenBank/DDBJ whole genome shotgun (WGS) entry which is preliminary data.</text>
</comment>
<evidence type="ECO:0000313" key="1">
    <source>
        <dbReference type="EMBL" id="MDR6535392.1"/>
    </source>
</evidence>
<name>A0ABU1NAB7_9BURK</name>
<accession>A0ABU1NAB7</accession>
<organism evidence="1 2">
    <name type="scientific">Variovorax soli</name>
    <dbReference type="NCBI Taxonomy" id="376815"/>
    <lineage>
        <taxon>Bacteria</taxon>
        <taxon>Pseudomonadati</taxon>
        <taxon>Pseudomonadota</taxon>
        <taxon>Betaproteobacteria</taxon>
        <taxon>Burkholderiales</taxon>
        <taxon>Comamonadaceae</taxon>
        <taxon>Variovorax</taxon>
    </lineage>
</organism>
<dbReference type="EMBL" id="JAVDRF010000002">
    <property type="protein sequence ID" value="MDR6535392.1"/>
    <property type="molecule type" value="Genomic_DNA"/>
</dbReference>
<dbReference type="RefSeq" id="WP_106554007.1">
    <property type="nucleotide sequence ID" value="NZ_JAVDRF010000002.1"/>
</dbReference>
<proteinExistence type="predicted"/>
<dbReference type="InterPro" id="IPR022037">
    <property type="entry name" value="DUF3606"/>
</dbReference>
<protein>
    <recommendedName>
        <fullName evidence="3">DUF3606 domain-containing protein</fullName>
    </recommendedName>
</protein>
<gene>
    <name evidence="1" type="ORF">J2739_001152</name>
</gene>
<sequence>MPDDLSNRGPQDRSRINVSETHELRYWTKELGVSEAQLRAAVAAAGTSVEAVRQYLGK</sequence>